<feature type="domain" description="CCHC-type" evidence="13">
    <location>
        <begin position="410"/>
        <end position="425"/>
    </location>
</feature>
<dbReference type="GO" id="GO:0008233">
    <property type="term" value="F:peptidase activity"/>
    <property type="evidence" value="ECO:0007669"/>
    <property type="project" value="UniProtKB-KW"/>
</dbReference>
<feature type="region of interest" description="Disordered" evidence="12">
    <location>
        <begin position="254"/>
        <end position="276"/>
    </location>
</feature>
<dbReference type="PANTHER" id="PTHR42648">
    <property type="entry name" value="TRANSPOSASE, PUTATIVE-RELATED"/>
    <property type="match status" value="1"/>
</dbReference>
<dbReference type="PROSITE" id="PS50994">
    <property type="entry name" value="INTEGRASE"/>
    <property type="match status" value="1"/>
</dbReference>
<sequence length="1048" mass="120070">MSFQDNMEENTNTDVSDTDVNKEIENLKAQLKELRNSMKQLPKVQNPACILQKDTSYDVWRKIVENDFRTFGYLYLIDKNEVTPSIPAEEEAVRCGFAMGYLISRLDDEYKMLWAQALSKLYIRKQLLLLKYEDKGELQDHFSKFDNLARDLETGGSTLDETDKVCHLLLTMSEKYQAVINALETTTTTLTVEFVKSRLLDYELKLKNDGRVKISGNTECSFNVNSNKSRKCYGCGSLEHFRANCPKYQQSYRSRGRGRSYRNIGNRNVSSKGAHLSEEEPKVSFIANSVIQNSTSAGKESASEFIACFEEATRKLVRVTDGELKEDDICENFLMAIYNSVPEVIRKYDAAGGKITLNEIKSIMLNFEASETEAKARCGEVEATVALNAGTEINKGKEDKINKGNAQKVCYRCGKPNHMSFECKSKAIICYNCKELTTTHTAETCRKKKVSGRNRVGYEYKRSRRGRRLYRNIETRGIQRGTQIRGNTRESILKKVKLVGRKGEKPKFAYVAMEDSEASYAENMEIEDDTIGEANTAEVEGKNINMTKCITFLADSGANEHMGANSNKDADLKVMHKGVIEFKVSNGKVKRLKDVLYSKILTKNLFALRKLVNKGALVNLTKNGINIINANTNKLIKRGEYDGRFWWLNFELANGPLNKKKYLFNTISDVEVNDEESRIGNGVGDHNYSKLNDQTCNVNNDHNYCMNKDFNYKDIDDENMLEKYVECVSEMNKSDIDELNKTKIEIESLKANIGLLWHYRLGHVSKTYLEQMSTKIVELKNVKFTHDIEECEVCVRAKIRREPCKSVRYKYDKPLQLVHTDVMGPISPSTFKFGNMYIVTFIDDFTRYCWAYPMADKTMVHIALGNMLENARTILGREANITFLRLDNGTEYLTESMKLLIKKEKIVFKESPPYTPNLNGTAERFNLDIQQKIRSLLFDSGFPLQMWGYALNFAVNIYNKTPKRALGYKIPFEMLHKRSCTIKYFRRFGCLSYVLNPQIKGKFTDRSMRGFLVACGETSYYVVVPETGKVYRSKNVKFIESKTYGNIY</sequence>
<dbReference type="Gene3D" id="4.10.60.10">
    <property type="entry name" value="Zinc finger, CCHC-type"/>
    <property type="match status" value="1"/>
</dbReference>
<evidence type="ECO:0000256" key="3">
    <source>
        <dbReference type="ARBA" id="ARBA00022759"/>
    </source>
</evidence>
<keyword evidence="8" id="KW-0548">Nucleotidyltransferase</keyword>
<evidence type="ECO:0000256" key="9">
    <source>
        <dbReference type="ARBA" id="ARBA00023172"/>
    </source>
</evidence>
<evidence type="ECO:0000256" key="10">
    <source>
        <dbReference type="PROSITE-ProRule" id="PRU00047"/>
    </source>
</evidence>
<keyword evidence="16" id="KW-1185">Reference proteome</keyword>
<dbReference type="InterPro" id="IPR001878">
    <property type="entry name" value="Znf_CCHC"/>
</dbReference>
<dbReference type="GO" id="GO:0008270">
    <property type="term" value="F:zinc ion binding"/>
    <property type="evidence" value="ECO:0007669"/>
    <property type="project" value="UniProtKB-KW"/>
</dbReference>
<keyword evidence="7" id="KW-0695">RNA-directed DNA polymerase</keyword>
<dbReference type="PANTHER" id="PTHR42648:SF11">
    <property type="entry name" value="TRANSPOSON TY4-P GAG-POL POLYPROTEIN"/>
    <property type="match status" value="1"/>
</dbReference>
<evidence type="ECO:0000259" key="13">
    <source>
        <dbReference type="PROSITE" id="PS50158"/>
    </source>
</evidence>
<dbReference type="Pfam" id="PF14223">
    <property type="entry name" value="Retrotran_gag_2"/>
    <property type="match status" value="1"/>
</dbReference>
<keyword evidence="5" id="KW-0460">Magnesium</keyword>
<dbReference type="SMART" id="SM00343">
    <property type="entry name" value="ZnF_C2HC"/>
    <property type="match status" value="3"/>
</dbReference>
<dbReference type="Gene3D" id="3.30.420.10">
    <property type="entry name" value="Ribonuclease H-like superfamily/Ribonuclease H"/>
    <property type="match status" value="1"/>
</dbReference>
<dbReference type="GO" id="GO:0015074">
    <property type="term" value="P:DNA integration"/>
    <property type="evidence" value="ECO:0007669"/>
    <property type="project" value="UniProtKB-KW"/>
</dbReference>
<evidence type="ECO:0000256" key="4">
    <source>
        <dbReference type="ARBA" id="ARBA00022801"/>
    </source>
</evidence>
<proteinExistence type="predicted"/>
<dbReference type="InterPro" id="IPR057670">
    <property type="entry name" value="SH3_retrovirus"/>
</dbReference>
<evidence type="ECO:0000256" key="12">
    <source>
        <dbReference type="SAM" id="MobiDB-lite"/>
    </source>
</evidence>
<evidence type="ECO:0000256" key="11">
    <source>
        <dbReference type="SAM" id="Coils"/>
    </source>
</evidence>
<keyword evidence="10" id="KW-0863">Zinc-finger</keyword>
<keyword evidence="8" id="KW-0239">DNA-directed DNA polymerase</keyword>
<evidence type="ECO:0000256" key="8">
    <source>
        <dbReference type="ARBA" id="ARBA00022932"/>
    </source>
</evidence>
<dbReference type="EMBL" id="JASPKY010000178">
    <property type="protein sequence ID" value="KAK9727526.1"/>
    <property type="molecule type" value="Genomic_DNA"/>
</dbReference>
<dbReference type="AlphaFoldDB" id="A0AAW1L391"/>
<dbReference type="InterPro" id="IPR025724">
    <property type="entry name" value="GAG-pre-integrase_dom"/>
</dbReference>
<dbReference type="SUPFAM" id="SSF57756">
    <property type="entry name" value="Retrovirus zinc finger-like domains"/>
    <property type="match status" value="1"/>
</dbReference>
<dbReference type="Pfam" id="PF00098">
    <property type="entry name" value="zf-CCHC"/>
    <property type="match status" value="1"/>
</dbReference>
<dbReference type="InterPro" id="IPR036397">
    <property type="entry name" value="RNaseH_sf"/>
</dbReference>
<dbReference type="GO" id="GO:0006310">
    <property type="term" value="P:DNA recombination"/>
    <property type="evidence" value="ECO:0007669"/>
    <property type="project" value="UniProtKB-KW"/>
</dbReference>
<dbReference type="InterPro" id="IPR012337">
    <property type="entry name" value="RNaseH-like_sf"/>
</dbReference>
<dbReference type="GO" id="GO:0003964">
    <property type="term" value="F:RNA-directed DNA polymerase activity"/>
    <property type="evidence" value="ECO:0007669"/>
    <property type="project" value="UniProtKB-KW"/>
</dbReference>
<keyword evidence="8" id="KW-0808">Transferase</keyword>
<evidence type="ECO:0000313" key="15">
    <source>
        <dbReference type="EMBL" id="KAK9727526.1"/>
    </source>
</evidence>
<name>A0AAW1L391_POPJA</name>
<feature type="coiled-coil region" evidence="11">
    <location>
        <begin position="17"/>
        <end position="44"/>
    </location>
</feature>
<keyword evidence="4" id="KW-0378">Hydrolase</keyword>
<comment type="caution">
    <text evidence="15">The sequence shown here is derived from an EMBL/GenBank/DDBJ whole genome shotgun (WGS) entry which is preliminary data.</text>
</comment>
<dbReference type="GO" id="GO:0003676">
    <property type="term" value="F:nucleic acid binding"/>
    <property type="evidence" value="ECO:0007669"/>
    <property type="project" value="InterPro"/>
</dbReference>
<dbReference type="Pfam" id="PF00665">
    <property type="entry name" value="rve"/>
    <property type="match status" value="1"/>
</dbReference>
<evidence type="ECO:0000256" key="6">
    <source>
        <dbReference type="ARBA" id="ARBA00022908"/>
    </source>
</evidence>
<dbReference type="InterPro" id="IPR039537">
    <property type="entry name" value="Retrotran_Ty1/copia-like"/>
</dbReference>
<keyword evidence="11" id="KW-0175">Coiled coil</keyword>
<evidence type="ECO:0000256" key="1">
    <source>
        <dbReference type="ARBA" id="ARBA00022722"/>
    </source>
</evidence>
<dbReference type="GO" id="GO:0003887">
    <property type="term" value="F:DNA-directed DNA polymerase activity"/>
    <property type="evidence" value="ECO:0007669"/>
    <property type="project" value="UniProtKB-KW"/>
</dbReference>
<organism evidence="15 16">
    <name type="scientific">Popillia japonica</name>
    <name type="common">Japanese beetle</name>
    <dbReference type="NCBI Taxonomy" id="7064"/>
    <lineage>
        <taxon>Eukaryota</taxon>
        <taxon>Metazoa</taxon>
        <taxon>Ecdysozoa</taxon>
        <taxon>Arthropoda</taxon>
        <taxon>Hexapoda</taxon>
        <taxon>Insecta</taxon>
        <taxon>Pterygota</taxon>
        <taxon>Neoptera</taxon>
        <taxon>Endopterygota</taxon>
        <taxon>Coleoptera</taxon>
        <taxon>Polyphaga</taxon>
        <taxon>Scarabaeiformia</taxon>
        <taxon>Scarabaeidae</taxon>
        <taxon>Rutelinae</taxon>
        <taxon>Popillia</taxon>
    </lineage>
</organism>
<dbReference type="Proteomes" id="UP001458880">
    <property type="component" value="Unassembled WGS sequence"/>
</dbReference>
<dbReference type="InterPro" id="IPR001584">
    <property type="entry name" value="Integrase_cat-core"/>
</dbReference>
<reference evidence="15 16" key="1">
    <citation type="journal article" date="2024" name="BMC Genomics">
        <title>De novo assembly and annotation of Popillia japonica's genome with initial clues to its potential as an invasive pest.</title>
        <authorList>
            <person name="Cucini C."/>
            <person name="Boschi S."/>
            <person name="Funari R."/>
            <person name="Cardaioli E."/>
            <person name="Iannotti N."/>
            <person name="Marturano G."/>
            <person name="Paoli F."/>
            <person name="Bruttini M."/>
            <person name="Carapelli A."/>
            <person name="Frati F."/>
            <person name="Nardi F."/>
        </authorList>
    </citation>
    <scope>NUCLEOTIDE SEQUENCE [LARGE SCALE GENOMIC DNA]</scope>
    <source>
        <strain evidence="15">DMR45628</strain>
    </source>
</reference>
<dbReference type="GO" id="GO:0004519">
    <property type="term" value="F:endonuclease activity"/>
    <property type="evidence" value="ECO:0007669"/>
    <property type="project" value="UniProtKB-KW"/>
</dbReference>
<dbReference type="PROSITE" id="PS50158">
    <property type="entry name" value="ZF_CCHC"/>
    <property type="match status" value="2"/>
</dbReference>
<evidence type="ECO:0000313" key="16">
    <source>
        <dbReference type="Proteomes" id="UP001458880"/>
    </source>
</evidence>
<keyword evidence="6" id="KW-0229">DNA integration</keyword>
<evidence type="ECO:0000256" key="5">
    <source>
        <dbReference type="ARBA" id="ARBA00022842"/>
    </source>
</evidence>
<accession>A0AAW1L391</accession>
<keyword evidence="1" id="KW-0540">Nuclease</keyword>
<keyword evidence="2" id="KW-0479">Metal-binding</keyword>
<dbReference type="InterPro" id="IPR036875">
    <property type="entry name" value="Znf_CCHC_sf"/>
</dbReference>
<feature type="domain" description="Integrase catalytic" evidence="14">
    <location>
        <begin position="810"/>
        <end position="979"/>
    </location>
</feature>
<dbReference type="GO" id="GO:0005524">
    <property type="term" value="F:ATP binding"/>
    <property type="evidence" value="ECO:0007669"/>
    <property type="project" value="UniProtKB-KW"/>
</dbReference>
<dbReference type="GO" id="GO:0006508">
    <property type="term" value="P:proteolysis"/>
    <property type="evidence" value="ECO:0007669"/>
    <property type="project" value="UniProtKB-KW"/>
</dbReference>
<gene>
    <name evidence="15" type="ORF">QE152_g19152</name>
</gene>
<dbReference type="Pfam" id="PF25597">
    <property type="entry name" value="SH3_retrovirus"/>
    <property type="match status" value="1"/>
</dbReference>
<evidence type="ECO:0000256" key="7">
    <source>
        <dbReference type="ARBA" id="ARBA00022918"/>
    </source>
</evidence>
<keyword evidence="3" id="KW-0255">Endonuclease</keyword>
<keyword evidence="9" id="KW-0233">DNA recombination</keyword>
<dbReference type="SUPFAM" id="SSF53098">
    <property type="entry name" value="Ribonuclease H-like"/>
    <property type="match status" value="1"/>
</dbReference>
<dbReference type="Pfam" id="PF13976">
    <property type="entry name" value="gag_pre-integrs"/>
    <property type="match status" value="1"/>
</dbReference>
<evidence type="ECO:0000259" key="14">
    <source>
        <dbReference type="PROSITE" id="PS50994"/>
    </source>
</evidence>
<protein>
    <submittedName>
        <fullName evidence="15">GAG-pre-integrase domain</fullName>
    </submittedName>
</protein>
<evidence type="ECO:0000256" key="2">
    <source>
        <dbReference type="ARBA" id="ARBA00022723"/>
    </source>
</evidence>
<keyword evidence="10" id="KW-0862">Zinc</keyword>
<feature type="domain" description="CCHC-type" evidence="13">
    <location>
        <begin position="230"/>
        <end position="247"/>
    </location>
</feature>